<dbReference type="PROSITE" id="PS00383">
    <property type="entry name" value="TYR_PHOSPHATASE_1"/>
    <property type="match status" value="1"/>
</dbReference>
<organism evidence="2 3">
    <name type="scientific">Rhodovarius crocodyli</name>
    <dbReference type="NCBI Taxonomy" id="1979269"/>
    <lineage>
        <taxon>Bacteria</taxon>
        <taxon>Pseudomonadati</taxon>
        <taxon>Pseudomonadota</taxon>
        <taxon>Alphaproteobacteria</taxon>
        <taxon>Acetobacterales</taxon>
        <taxon>Roseomonadaceae</taxon>
        <taxon>Rhodovarius</taxon>
    </lineage>
</organism>
<evidence type="ECO:0000313" key="2">
    <source>
        <dbReference type="EMBL" id="RVT95705.1"/>
    </source>
</evidence>
<proteinExistence type="predicted"/>
<gene>
    <name evidence="2" type="ORF">EOD42_16055</name>
</gene>
<accession>A0A437MDI5</accession>
<evidence type="ECO:0000259" key="1">
    <source>
        <dbReference type="PROSITE" id="PS50056"/>
    </source>
</evidence>
<dbReference type="InterPro" id="IPR029021">
    <property type="entry name" value="Prot-tyrosine_phosphatase-like"/>
</dbReference>
<keyword evidence="3" id="KW-1185">Reference proteome</keyword>
<feature type="domain" description="Tyrosine specific protein phosphatases" evidence="1">
    <location>
        <begin position="109"/>
        <end position="165"/>
    </location>
</feature>
<dbReference type="PROSITE" id="PS50056">
    <property type="entry name" value="TYR_PHOSPHATASE_2"/>
    <property type="match status" value="1"/>
</dbReference>
<evidence type="ECO:0000313" key="3">
    <source>
        <dbReference type="Proteomes" id="UP000282957"/>
    </source>
</evidence>
<sequence length="207" mass="23830">MRRWLNALFVDHAVFRLVWRNWGVVEPGRLYRSNHPLPWQIRRAIRVHGIRTIVNLRGHRQDCGADALSRAEAARLGITLIDAPFESRGAPHVDRIERFAAMLPDLQEPILIHCKSGADRTGLIAAVWLLLNGRPPAEAQRQLSLRYGHFAAARTGILDAFVALYARAWPKPFMQWLREDYDAAKLRQDFRSRKWADAITDGLLRRE</sequence>
<dbReference type="Pfam" id="PF22741">
    <property type="entry name" value="PTP-NADK"/>
    <property type="match status" value="1"/>
</dbReference>
<dbReference type="RefSeq" id="WP_127788565.1">
    <property type="nucleotide sequence ID" value="NZ_SACL01000005.1"/>
</dbReference>
<dbReference type="Proteomes" id="UP000282957">
    <property type="component" value="Unassembled WGS sequence"/>
</dbReference>
<reference evidence="2 3" key="1">
    <citation type="submission" date="2019-01" db="EMBL/GenBank/DDBJ databases">
        <authorList>
            <person name="Chen W.-M."/>
        </authorList>
    </citation>
    <scope>NUCLEOTIDE SEQUENCE [LARGE SCALE GENOMIC DNA]</scope>
    <source>
        <strain evidence="2 3">CCP-6</strain>
    </source>
</reference>
<dbReference type="InterPro" id="IPR000387">
    <property type="entry name" value="Tyr_Pase_dom"/>
</dbReference>
<dbReference type="InterPro" id="IPR016130">
    <property type="entry name" value="Tyr_Pase_AS"/>
</dbReference>
<dbReference type="Gene3D" id="3.90.190.10">
    <property type="entry name" value="Protein tyrosine phosphatase superfamily"/>
    <property type="match status" value="1"/>
</dbReference>
<comment type="caution">
    <text evidence="2">The sequence shown here is derived from an EMBL/GenBank/DDBJ whole genome shotgun (WGS) entry which is preliminary data.</text>
</comment>
<dbReference type="OrthoDB" id="9814896at2"/>
<dbReference type="InterPro" id="IPR055214">
    <property type="entry name" value="PTP-NADK"/>
</dbReference>
<dbReference type="EMBL" id="SACL01000005">
    <property type="protein sequence ID" value="RVT95705.1"/>
    <property type="molecule type" value="Genomic_DNA"/>
</dbReference>
<dbReference type="SUPFAM" id="SSF52799">
    <property type="entry name" value="(Phosphotyrosine protein) phosphatases II"/>
    <property type="match status" value="1"/>
</dbReference>
<protein>
    <submittedName>
        <fullName evidence="2">Protein tyrosine phosphatase</fullName>
    </submittedName>
</protein>
<name>A0A437MDI5_9PROT</name>
<dbReference type="AlphaFoldDB" id="A0A437MDI5"/>